<accession>L7LDJ6</accession>
<proteinExistence type="predicted"/>
<protein>
    <submittedName>
        <fullName evidence="2">Uncharacterized protein</fullName>
    </submittedName>
</protein>
<dbReference type="AlphaFoldDB" id="L7LDJ6"/>
<dbReference type="Proteomes" id="UP000053405">
    <property type="component" value="Unassembled WGS sequence"/>
</dbReference>
<name>L7LDJ6_9ACTN</name>
<evidence type="ECO:0000313" key="2">
    <source>
        <dbReference type="EMBL" id="GAC58113.1"/>
    </source>
</evidence>
<organism evidence="2 3">
    <name type="scientific">Gordonia hirsuta DSM 44140 = NBRC 16056</name>
    <dbReference type="NCBI Taxonomy" id="1121927"/>
    <lineage>
        <taxon>Bacteria</taxon>
        <taxon>Bacillati</taxon>
        <taxon>Actinomycetota</taxon>
        <taxon>Actinomycetes</taxon>
        <taxon>Mycobacteriales</taxon>
        <taxon>Gordoniaceae</taxon>
        <taxon>Gordonia</taxon>
    </lineage>
</organism>
<dbReference type="eggNOG" id="ENOG50326J0">
    <property type="taxonomic scope" value="Bacteria"/>
</dbReference>
<keyword evidence="1" id="KW-1133">Transmembrane helix</keyword>
<reference evidence="2 3" key="1">
    <citation type="submission" date="2012-12" db="EMBL/GenBank/DDBJ databases">
        <title>Whole genome shotgun sequence of Gordonia hirsuta NBRC 16056.</title>
        <authorList>
            <person name="Isaki-Nakamura S."/>
            <person name="Hosoyama A."/>
            <person name="Tsuchikane K."/>
            <person name="Katsumata H."/>
            <person name="Baba S."/>
            <person name="Yamazaki S."/>
            <person name="Fujita N."/>
        </authorList>
    </citation>
    <scope>NUCLEOTIDE SEQUENCE [LARGE SCALE GENOMIC DNA]</scope>
    <source>
        <strain evidence="2 3">NBRC 16056</strain>
    </source>
</reference>
<dbReference type="STRING" id="1121927.GOHSU_30_00370"/>
<keyword evidence="1" id="KW-0812">Transmembrane</keyword>
<sequence length="92" mass="9788">MRTIIIVSIGLVLALVSLVVGHRSRLGTRRAAVWFSLLWTIAMIANLGLGVSHGYSLAEELPILLINVLPAVVVASVGVHLIGRRAPGARDE</sequence>
<feature type="transmembrane region" description="Helical" evidence="1">
    <location>
        <begin position="63"/>
        <end position="83"/>
    </location>
</feature>
<dbReference type="EMBL" id="BANT01000030">
    <property type="protein sequence ID" value="GAC58113.1"/>
    <property type="molecule type" value="Genomic_DNA"/>
</dbReference>
<feature type="transmembrane region" description="Helical" evidence="1">
    <location>
        <begin position="31"/>
        <end position="51"/>
    </location>
</feature>
<evidence type="ECO:0000313" key="3">
    <source>
        <dbReference type="Proteomes" id="UP000053405"/>
    </source>
</evidence>
<comment type="caution">
    <text evidence="2">The sequence shown here is derived from an EMBL/GenBank/DDBJ whole genome shotgun (WGS) entry which is preliminary data.</text>
</comment>
<keyword evidence="3" id="KW-1185">Reference proteome</keyword>
<dbReference type="OrthoDB" id="4774770at2"/>
<gene>
    <name evidence="2" type="ORF">GOHSU_30_00370</name>
</gene>
<evidence type="ECO:0000256" key="1">
    <source>
        <dbReference type="SAM" id="Phobius"/>
    </source>
</evidence>
<keyword evidence="1" id="KW-0472">Membrane</keyword>